<dbReference type="SUPFAM" id="SSF51069">
    <property type="entry name" value="Carbonic anhydrase"/>
    <property type="match status" value="2"/>
</dbReference>
<dbReference type="AlphaFoldDB" id="A0A8T0FCC4"/>
<dbReference type="InterPro" id="IPR018338">
    <property type="entry name" value="Carbonic_anhydrase_a-class_CS"/>
</dbReference>
<evidence type="ECO:0000256" key="2">
    <source>
        <dbReference type="ARBA" id="ARBA00010718"/>
    </source>
</evidence>
<feature type="domain" description="Alpha-carbonic anhydrase" evidence="9">
    <location>
        <begin position="1"/>
        <end position="215"/>
    </location>
</feature>
<dbReference type="PROSITE" id="PS51144">
    <property type="entry name" value="ALPHA_CA_2"/>
    <property type="match status" value="1"/>
</dbReference>
<evidence type="ECO:0000313" key="11">
    <source>
        <dbReference type="Proteomes" id="UP000807504"/>
    </source>
</evidence>
<evidence type="ECO:0000256" key="1">
    <source>
        <dbReference type="ARBA" id="ARBA00001947"/>
    </source>
</evidence>
<organism evidence="10 11">
    <name type="scientific">Argiope bruennichi</name>
    <name type="common">Wasp spider</name>
    <name type="synonym">Aranea bruennichi</name>
    <dbReference type="NCBI Taxonomy" id="94029"/>
    <lineage>
        <taxon>Eukaryota</taxon>
        <taxon>Metazoa</taxon>
        <taxon>Ecdysozoa</taxon>
        <taxon>Arthropoda</taxon>
        <taxon>Chelicerata</taxon>
        <taxon>Arachnida</taxon>
        <taxon>Araneae</taxon>
        <taxon>Araneomorphae</taxon>
        <taxon>Entelegynae</taxon>
        <taxon>Araneoidea</taxon>
        <taxon>Araneidae</taxon>
        <taxon>Argiope</taxon>
    </lineage>
</organism>
<comment type="catalytic activity">
    <reaction evidence="7 8">
        <text>hydrogencarbonate + H(+) = CO2 + H2O</text>
        <dbReference type="Rhea" id="RHEA:10748"/>
        <dbReference type="ChEBI" id="CHEBI:15377"/>
        <dbReference type="ChEBI" id="CHEBI:15378"/>
        <dbReference type="ChEBI" id="CHEBI:16526"/>
        <dbReference type="ChEBI" id="CHEBI:17544"/>
        <dbReference type="EC" id="4.2.1.1"/>
    </reaction>
</comment>
<reference evidence="10" key="1">
    <citation type="journal article" date="2020" name="bioRxiv">
        <title>Chromosome-level reference genome of the European wasp spider Argiope bruennichi: a resource for studies on range expansion and evolutionary adaptation.</title>
        <authorList>
            <person name="Sheffer M.M."/>
            <person name="Hoppe A."/>
            <person name="Krehenwinkel H."/>
            <person name="Uhl G."/>
            <person name="Kuss A.W."/>
            <person name="Jensen L."/>
            <person name="Jensen C."/>
            <person name="Gillespie R.G."/>
            <person name="Hoff K.J."/>
            <person name="Prost S."/>
        </authorList>
    </citation>
    <scope>NUCLEOTIDE SEQUENCE</scope>
</reference>
<evidence type="ECO:0000256" key="3">
    <source>
        <dbReference type="ARBA" id="ARBA00012925"/>
    </source>
</evidence>
<dbReference type="GO" id="GO:0004089">
    <property type="term" value="F:carbonate dehydratase activity"/>
    <property type="evidence" value="ECO:0007669"/>
    <property type="project" value="UniProtKB-UniRule"/>
</dbReference>
<dbReference type="InterPro" id="IPR001148">
    <property type="entry name" value="CA_dom"/>
</dbReference>
<evidence type="ECO:0000259" key="9">
    <source>
        <dbReference type="PROSITE" id="PS51144"/>
    </source>
</evidence>
<dbReference type="SMART" id="SM01057">
    <property type="entry name" value="Carb_anhydrase"/>
    <property type="match status" value="1"/>
</dbReference>
<evidence type="ECO:0000256" key="5">
    <source>
        <dbReference type="ARBA" id="ARBA00022833"/>
    </source>
</evidence>
<keyword evidence="11" id="KW-1185">Reference proteome</keyword>
<evidence type="ECO:0000313" key="10">
    <source>
        <dbReference type="EMBL" id="KAF8788561.1"/>
    </source>
</evidence>
<keyword evidence="6 8" id="KW-0456">Lyase</keyword>
<dbReference type="PANTHER" id="PTHR18952:SF141">
    <property type="entry name" value="CARBONIC ANHYDRASE"/>
    <property type="match status" value="1"/>
</dbReference>
<comment type="cofactor">
    <cofactor evidence="1 8">
        <name>Zn(2+)</name>
        <dbReference type="ChEBI" id="CHEBI:29105"/>
    </cofactor>
</comment>
<comment type="similarity">
    <text evidence="2 8">Belongs to the alpha-carbonic anhydrase family.</text>
</comment>
<protein>
    <recommendedName>
        <fullName evidence="3 8">Carbonic anhydrase</fullName>
        <ecNumber evidence="3 8">4.2.1.1</ecNumber>
    </recommendedName>
</protein>
<dbReference type="Pfam" id="PF00194">
    <property type="entry name" value="Carb_anhydrase"/>
    <property type="match status" value="2"/>
</dbReference>
<comment type="function">
    <text evidence="8">Reversible hydration of carbon dioxide.</text>
</comment>
<dbReference type="Gene3D" id="3.10.200.10">
    <property type="entry name" value="Alpha carbonic anhydrase"/>
    <property type="match status" value="2"/>
</dbReference>
<gene>
    <name evidence="10" type="ORF">HNY73_006589</name>
</gene>
<dbReference type="CDD" id="cd00326">
    <property type="entry name" value="alpha_CA"/>
    <property type="match status" value="1"/>
</dbReference>
<name>A0A8T0FCC4_ARGBR</name>
<sequence>MEEQQVPINHQFSLAPVGKHPTTVWTELTGGPLSESYELVQFHSHWGNDNTCGSEHTVDGKAYAGELHFVHWNRDKFPSCAEAVPSPSGLTVIAVFLEGEKNPEMDKLCDVLSKIPSKDDRTELPEDLDPVAMYPGPDTWPSKYPQAGGQHQSPVDIVTSSIQSRSYDTPLTWKYGPGICKTIVNTGCGWRVDVQGNDSELTGGPLSGRTQLVQFHSPWAMTIPLVFPAHCGTEKLLLEGRGKRTLRWTNWGDVCPKIHRRCELNTPEDFDPVAGDFPLIIPFGPIPDLLLLRLVMKVSPGLCSRIPSPCLRNR</sequence>
<evidence type="ECO:0000256" key="6">
    <source>
        <dbReference type="ARBA" id="ARBA00023239"/>
    </source>
</evidence>
<dbReference type="GO" id="GO:0008270">
    <property type="term" value="F:zinc ion binding"/>
    <property type="evidence" value="ECO:0007669"/>
    <property type="project" value="UniProtKB-UniRule"/>
</dbReference>
<keyword evidence="5 8" id="KW-0862">Zinc</keyword>
<dbReference type="EC" id="4.2.1.1" evidence="3 8"/>
<evidence type="ECO:0000256" key="4">
    <source>
        <dbReference type="ARBA" id="ARBA00022723"/>
    </source>
</evidence>
<dbReference type="InterPro" id="IPR023561">
    <property type="entry name" value="Carbonic_anhydrase_a-class"/>
</dbReference>
<keyword evidence="4 8" id="KW-0479">Metal-binding</keyword>
<comment type="caution">
    <text evidence="10">The sequence shown here is derived from an EMBL/GenBank/DDBJ whole genome shotgun (WGS) entry which is preliminary data.</text>
</comment>
<reference evidence="10" key="2">
    <citation type="submission" date="2020-06" db="EMBL/GenBank/DDBJ databases">
        <authorList>
            <person name="Sheffer M."/>
        </authorList>
    </citation>
    <scope>NUCLEOTIDE SEQUENCE</scope>
</reference>
<evidence type="ECO:0000256" key="7">
    <source>
        <dbReference type="ARBA" id="ARBA00048348"/>
    </source>
</evidence>
<evidence type="ECO:0000256" key="8">
    <source>
        <dbReference type="RuleBase" id="RU367011"/>
    </source>
</evidence>
<accession>A0A8T0FCC4</accession>
<dbReference type="Proteomes" id="UP000807504">
    <property type="component" value="Unassembled WGS sequence"/>
</dbReference>
<dbReference type="GO" id="GO:0005737">
    <property type="term" value="C:cytoplasm"/>
    <property type="evidence" value="ECO:0007669"/>
    <property type="project" value="TreeGrafter"/>
</dbReference>
<dbReference type="EMBL" id="JABXBU010000012">
    <property type="protein sequence ID" value="KAF8788561.1"/>
    <property type="molecule type" value="Genomic_DNA"/>
</dbReference>
<proteinExistence type="inferred from homology"/>
<dbReference type="PANTHER" id="PTHR18952">
    <property type="entry name" value="CARBONIC ANHYDRASE"/>
    <property type="match status" value="1"/>
</dbReference>
<dbReference type="PROSITE" id="PS00162">
    <property type="entry name" value="ALPHA_CA_1"/>
    <property type="match status" value="1"/>
</dbReference>
<dbReference type="InterPro" id="IPR036398">
    <property type="entry name" value="CA_dom_sf"/>
</dbReference>